<evidence type="ECO:0000256" key="1">
    <source>
        <dbReference type="SAM" id="MobiDB-lite"/>
    </source>
</evidence>
<reference evidence="2" key="3">
    <citation type="submission" date="2023-05" db="EMBL/GenBank/DDBJ databases">
        <authorList>
            <person name="Smith C.H."/>
        </authorList>
    </citation>
    <scope>NUCLEOTIDE SEQUENCE</scope>
    <source>
        <strain evidence="2">CHS0354</strain>
        <tissue evidence="2">Mantle</tissue>
    </source>
</reference>
<name>A0AAE0T882_9BIVA</name>
<reference evidence="2" key="2">
    <citation type="journal article" date="2021" name="Genome Biol. Evol.">
        <title>Developing a high-quality reference genome for a parasitic bivalve with doubly uniparental inheritance (Bivalvia: Unionida).</title>
        <authorList>
            <person name="Smith C.H."/>
        </authorList>
    </citation>
    <scope>NUCLEOTIDE SEQUENCE</scope>
    <source>
        <strain evidence="2">CHS0354</strain>
        <tissue evidence="2">Mantle</tissue>
    </source>
</reference>
<gene>
    <name evidence="2" type="ORF">CHS0354_001453</name>
</gene>
<accession>A0AAE0T882</accession>
<dbReference type="AlphaFoldDB" id="A0AAE0T882"/>
<reference evidence="2" key="1">
    <citation type="journal article" date="2021" name="Genome Biol. Evol.">
        <title>A High-Quality Reference Genome for a Parasitic Bivalve with Doubly Uniparental Inheritance (Bivalvia: Unionida).</title>
        <authorList>
            <person name="Smith C.H."/>
        </authorList>
    </citation>
    <scope>NUCLEOTIDE SEQUENCE</scope>
    <source>
        <strain evidence="2">CHS0354</strain>
    </source>
</reference>
<feature type="compositionally biased region" description="Basic and acidic residues" evidence="1">
    <location>
        <begin position="71"/>
        <end position="81"/>
    </location>
</feature>
<sequence>MSIVLPGINMQSVSFPNEVTTVSLPWDQEVSIMEGLSLLSSHHEESPRVSVSVDMSVYPKNSFTADNSGRPPREMKENKERKLLRHRRDK</sequence>
<organism evidence="2 3">
    <name type="scientific">Potamilus streckersoni</name>
    <dbReference type="NCBI Taxonomy" id="2493646"/>
    <lineage>
        <taxon>Eukaryota</taxon>
        <taxon>Metazoa</taxon>
        <taxon>Spiralia</taxon>
        <taxon>Lophotrochozoa</taxon>
        <taxon>Mollusca</taxon>
        <taxon>Bivalvia</taxon>
        <taxon>Autobranchia</taxon>
        <taxon>Heteroconchia</taxon>
        <taxon>Palaeoheterodonta</taxon>
        <taxon>Unionida</taxon>
        <taxon>Unionoidea</taxon>
        <taxon>Unionidae</taxon>
        <taxon>Ambleminae</taxon>
        <taxon>Lampsilini</taxon>
        <taxon>Potamilus</taxon>
    </lineage>
</organism>
<evidence type="ECO:0000313" key="2">
    <source>
        <dbReference type="EMBL" id="KAK3605471.1"/>
    </source>
</evidence>
<proteinExistence type="predicted"/>
<dbReference type="EMBL" id="JAEAOA010000138">
    <property type="protein sequence ID" value="KAK3605471.1"/>
    <property type="molecule type" value="Genomic_DNA"/>
</dbReference>
<evidence type="ECO:0000313" key="3">
    <source>
        <dbReference type="Proteomes" id="UP001195483"/>
    </source>
</evidence>
<comment type="caution">
    <text evidence="2">The sequence shown here is derived from an EMBL/GenBank/DDBJ whole genome shotgun (WGS) entry which is preliminary data.</text>
</comment>
<feature type="region of interest" description="Disordered" evidence="1">
    <location>
        <begin position="60"/>
        <end position="90"/>
    </location>
</feature>
<dbReference type="Proteomes" id="UP001195483">
    <property type="component" value="Unassembled WGS sequence"/>
</dbReference>
<protein>
    <submittedName>
        <fullName evidence="2">Uncharacterized protein</fullName>
    </submittedName>
</protein>
<keyword evidence="3" id="KW-1185">Reference proteome</keyword>